<proteinExistence type="inferred from homology"/>
<dbReference type="CDD" id="cd06223">
    <property type="entry name" value="PRTases_typeI"/>
    <property type="match status" value="1"/>
</dbReference>
<dbReference type="Gene3D" id="3.40.50.2020">
    <property type="match status" value="1"/>
</dbReference>
<evidence type="ECO:0000256" key="1">
    <source>
        <dbReference type="ARBA" id="ARBA00008007"/>
    </source>
</evidence>
<comment type="caution">
    <text evidence="2">The sequence shown here is derived from an EMBL/GenBank/DDBJ whole genome shotgun (WGS) entry which is preliminary data.</text>
</comment>
<dbReference type="HOGENOM" id="CLU_054549_4_0_9"/>
<dbReference type="Proteomes" id="UP000033682">
    <property type="component" value="Unassembled WGS sequence"/>
</dbReference>
<protein>
    <submittedName>
        <fullName evidence="2">Competence protein</fullName>
    </submittedName>
</protein>
<dbReference type="AlphaFoldDB" id="A0A0F4LRI0"/>
<reference evidence="2 3" key="1">
    <citation type="submission" date="2015-01" db="EMBL/GenBank/DDBJ databases">
        <title>Comparative genomics of the lactic acid bacteria isolated from the honey bee gut.</title>
        <authorList>
            <person name="Ellegaard K.M."/>
            <person name="Tamarit D."/>
            <person name="Javelind E."/>
            <person name="Olofsson T."/>
            <person name="Andersson S.G."/>
            <person name="Vasquez A."/>
        </authorList>
    </citation>
    <scope>NUCLEOTIDE SEQUENCE [LARGE SCALE GENOMIC DNA]</scope>
    <source>
        <strain evidence="2 3">Hma11</strain>
    </source>
</reference>
<dbReference type="RefSeq" id="WP_046306477.1">
    <property type="nucleotide sequence ID" value="NZ_KQ034000.1"/>
</dbReference>
<evidence type="ECO:0000313" key="2">
    <source>
        <dbReference type="EMBL" id="KJY61165.1"/>
    </source>
</evidence>
<dbReference type="PANTHER" id="PTHR47505">
    <property type="entry name" value="DNA UTILIZATION PROTEIN YHGH"/>
    <property type="match status" value="1"/>
</dbReference>
<dbReference type="InterPro" id="IPR051910">
    <property type="entry name" value="ComF/GntX_DNA_util-trans"/>
</dbReference>
<organism evidence="2 3">
    <name type="scientific">Lactobacillus apis</name>
    <dbReference type="NCBI Taxonomy" id="303541"/>
    <lineage>
        <taxon>Bacteria</taxon>
        <taxon>Bacillati</taxon>
        <taxon>Bacillota</taxon>
        <taxon>Bacilli</taxon>
        <taxon>Lactobacillales</taxon>
        <taxon>Lactobacillaceae</taxon>
        <taxon>Lactobacillus</taxon>
    </lineage>
</organism>
<dbReference type="SUPFAM" id="SSF53271">
    <property type="entry name" value="PRTase-like"/>
    <property type="match status" value="1"/>
</dbReference>
<accession>A0A0F4LRI0</accession>
<dbReference type="STRING" id="303541.JF72_04420"/>
<dbReference type="EMBL" id="JXLG01000005">
    <property type="protein sequence ID" value="KJY61165.1"/>
    <property type="molecule type" value="Genomic_DNA"/>
</dbReference>
<keyword evidence="3" id="KW-1185">Reference proteome</keyword>
<comment type="similarity">
    <text evidence="1">Belongs to the ComF/GntX family.</text>
</comment>
<gene>
    <name evidence="2" type="ORF">JF72_04420</name>
</gene>
<dbReference type="InterPro" id="IPR000836">
    <property type="entry name" value="PRTase_dom"/>
</dbReference>
<dbReference type="InterPro" id="IPR029057">
    <property type="entry name" value="PRTase-like"/>
</dbReference>
<dbReference type="PATRIC" id="fig|303541.3.peg.592"/>
<sequence length="229" mass="26500">MKKCLLCGQDFIPATSFLRIFSFKKFHEQCLCQHCLTKFAPISGEHCKICYGKAAANELCLDCLEWQKMYGHNLLHNHAIYRYNDAFHEIMVNYKRYGDYVLREVLQELCFEQLKKIKADFYVPIPTSPEHIAKRQFDTVAAIYSQLVPLSFFLAKKEGQGAQGERTRSERLKSKQSFLVKEGIKADVNKHSVLLLDDIYTTGRTLYYARDALQTAFPQAKISSFTICR</sequence>
<evidence type="ECO:0000313" key="3">
    <source>
        <dbReference type="Proteomes" id="UP000033682"/>
    </source>
</evidence>
<name>A0A0F4LRI0_9LACO</name>
<dbReference type="PANTHER" id="PTHR47505:SF1">
    <property type="entry name" value="DNA UTILIZATION PROTEIN YHGH"/>
    <property type="match status" value="1"/>
</dbReference>